<dbReference type="SUPFAM" id="SSF52540">
    <property type="entry name" value="P-loop containing nucleoside triphosphate hydrolases"/>
    <property type="match status" value="1"/>
</dbReference>
<evidence type="ECO:0000256" key="3">
    <source>
        <dbReference type="ARBA" id="ARBA00023235"/>
    </source>
</evidence>
<dbReference type="EMBL" id="KN833007">
    <property type="protein sequence ID" value="KIM79800.1"/>
    <property type="molecule type" value="Genomic_DNA"/>
</dbReference>
<proteinExistence type="inferred from homology"/>
<reference evidence="7 8" key="1">
    <citation type="submission" date="2014-04" db="EMBL/GenBank/DDBJ databases">
        <authorList>
            <consortium name="DOE Joint Genome Institute"/>
            <person name="Kuo A."/>
            <person name="Tarkka M."/>
            <person name="Buscot F."/>
            <person name="Kohler A."/>
            <person name="Nagy L.G."/>
            <person name="Floudas D."/>
            <person name="Copeland A."/>
            <person name="Barry K.W."/>
            <person name="Cichocki N."/>
            <person name="Veneault-Fourrey C."/>
            <person name="LaButti K."/>
            <person name="Lindquist E.A."/>
            <person name="Lipzen A."/>
            <person name="Lundell T."/>
            <person name="Morin E."/>
            <person name="Murat C."/>
            <person name="Sun H."/>
            <person name="Tunlid A."/>
            <person name="Henrissat B."/>
            <person name="Grigoriev I.V."/>
            <person name="Hibbett D.S."/>
            <person name="Martin F."/>
            <person name="Nordberg H.P."/>
            <person name="Cantor M.N."/>
            <person name="Hua S.X."/>
        </authorList>
    </citation>
    <scope>NUCLEOTIDE SEQUENCE [LARGE SCALE GENOMIC DNA]</scope>
    <source>
        <strain evidence="7 8">F 1598</strain>
    </source>
</reference>
<dbReference type="PROSITE" id="PS51192">
    <property type="entry name" value="HELICASE_ATP_BIND_1"/>
    <property type="match status" value="1"/>
</dbReference>
<protein>
    <recommendedName>
        <fullName evidence="5">DNA 3'-5' helicase</fullName>
        <ecNumber evidence="5">5.6.2.4</ecNumber>
    </recommendedName>
</protein>
<reference evidence="8" key="2">
    <citation type="submission" date="2015-01" db="EMBL/GenBank/DDBJ databases">
        <title>Evolutionary Origins and Diversification of the Mycorrhizal Mutualists.</title>
        <authorList>
            <consortium name="DOE Joint Genome Institute"/>
            <consortium name="Mycorrhizal Genomics Consortium"/>
            <person name="Kohler A."/>
            <person name="Kuo A."/>
            <person name="Nagy L.G."/>
            <person name="Floudas D."/>
            <person name="Copeland A."/>
            <person name="Barry K.W."/>
            <person name="Cichocki N."/>
            <person name="Veneault-Fourrey C."/>
            <person name="LaButti K."/>
            <person name="Lindquist E.A."/>
            <person name="Lipzen A."/>
            <person name="Lundell T."/>
            <person name="Morin E."/>
            <person name="Murat C."/>
            <person name="Riley R."/>
            <person name="Ohm R."/>
            <person name="Sun H."/>
            <person name="Tunlid A."/>
            <person name="Henrissat B."/>
            <person name="Grigoriev I.V."/>
            <person name="Hibbett D.S."/>
            <person name="Martin F."/>
        </authorList>
    </citation>
    <scope>NUCLEOTIDE SEQUENCE [LARGE SCALE GENOMIC DNA]</scope>
    <source>
        <strain evidence="8">F 1598</strain>
    </source>
</reference>
<sequence>KRLQAILVDEVHCIDEWGKDFRPQYRELSRLRHYTGQDVPFVACTATCTSKTFDIIWHSLGYGHQPFWGIDMGSGRPNLVFL</sequence>
<dbReference type="HOGENOM" id="CLU_126713_1_0_1"/>
<keyword evidence="2" id="KW-0238">DNA-binding</keyword>
<evidence type="ECO:0000256" key="1">
    <source>
        <dbReference type="ARBA" id="ARBA00005446"/>
    </source>
</evidence>
<dbReference type="GO" id="GO:0043138">
    <property type="term" value="F:3'-5' DNA helicase activity"/>
    <property type="evidence" value="ECO:0007669"/>
    <property type="project" value="UniProtKB-EC"/>
</dbReference>
<comment type="similarity">
    <text evidence="1">Belongs to the helicase family. RecQ subfamily.</text>
</comment>
<accession>A0A0C3F516</accession>
<feature type="domain" description="Helicase ATP-binding" evidence="6">
    <location>
        <begin position="1"/>
        <end position="66"/>
    </location>
</feature>
<name>A0A0C3F516_PILCF</name>
<keyword evidence="3" id="KW-0413">Isomerase</keyword>
<feature type="non-terminal residue" evidence="7">
    <location>
        <position position="1"/>
    </location>
</feature>
<dbReference type="PANTHER" id="PTHR13710">
    <property type="entry name" value="DNA HELICASE RECQ FAMILY MEMBER"/>
    <property type="match status" value="1"/>
</dbReference>
<comment type="catalytic activity">
    <reaction evidence="4">
        <text>Couples ATP hydrolysis with the unwinding of duplex DNA by translocating in the 3'-5' direction.</text>
        <dbReference type="EC" id="5.6.2.4"/>
    </reaction>
</comment>
<dbReference type="InParanoid" id="A0A0C3F516"/>
<keyword evidence="8" id="KW-1185">Reference proteome</keyword>
<dbReference type="GO" id="GO:0005524">
    <property type="term" value="F:ATP binding"/>
    <property type="evidence" value="ECO:0007669"/>
    <property type="project" value="InterPro"/>
</dbReference>
<dbReference type="OrthoDB" id="2499463at2759"/>
<dbReference type="GO" id="GO:0009378">
    <property type="term" value="F:four-way junction helicase activity"/>
    <property type="evidence" value="ECO:0007669"/>
    <property type="project" value="TreeGrafter"/>
</dbReference>
<dbReference type="Gene3D" id="3.40.50.300">
    <property type="entry name" value="P-loop containing nucleotide triphosphate hydrolases"/>
    <property type="match status" value="1"/>
</dbReference>
<dbReference type="GO" id="GO:0005737">
    <property type="term" value="C:cytoplasm"/>
    <property type="evidence" value="ECO:0007669"/>
    <property type="project" value="TreeGrafter"/>
</dbReference>
<dbReference type="InterPro" id="IPR027417">
    <property type="entry name" value="P-loop_NTPase"/>
</dbReference>
<feature type="non-terminal residue" evidence="7">
    <location>
        <position position="82"/>
    </location>
</feature>
<gene>
    <name evidence="7" type="ORF">PILCRDRAFT_48269</name>
</gene>
<dbReference type="GO" id="GO:0005694">
    <property type="term" value="C:chromosome"/>
    <property type="evidence" value="ECO:0007669"/>
    <property type="project" value="TreeGrafter"/>
</dbReference>
<evidence type="ECO:0000313" key="7">
    <source>
        <dbReference type="EMBL" id="KIM79800.1"/>
    </source>
</evidence>
<dbReference type="AlphaFoldDB" id="A0A0C3F516"/>
<dbReference type="PANTHER" id="PTHR13710:SF105">
    <property type="entry name" value="ATP-DEPENDENT DNA HELICASE Q1"/>
    <property type="match status" value="1"/>
</dbReference>
<evidence type="ECO:0000259" key="6">
    <source>
        <dbReference type="PROSITE" id="PS51192"/>
    </source>
</evidence>
<evidence type="ECO:0000256" key="5">
    <source>
        <dbReference type="ARBA" id="ARBA00034808"/>
    </source>
</evidence>
<dbReference type="InterPro" id="IPR011545">
    <property type="entry name" value="DEAD/DEAH_box_helicase_dom"/>
</dbReference>
<evidence type="ECO:0000313" key="8">
    <source>
        <dbReference type="Proteomes" id="UP000054166"/>
    </source>
</evidence>
<dbReference type="STRING" id="765440.A0A0C3F516"/>
<dbReference type="Pfam" id="PF00270">
    <property type="entry name" value="DEAD"/>
    <property type="match status" value="1"/>
</dbReference>
<dbReference type="EC" id="5.6.2.4" evidence="5"/>
<dbReference type="InterPro" id="IPR014001">
    <property type="entry name" value="Helicase_ATP-bd"/>
</dbReference>
<evidence type="ECO:0000256" key="2">
    <source>
        <dbReference type="ARBA" id="ARBA00023125"/>
    </source>
</evidence>
<dbReference type="GO" id="GO:0000724">
    <property type="term" value="P:double-strand break repair via homologous recombination"/>
    <property type="evidence" value="ECO:0007669"/>
    <property type="project" value="TreeGrafter"/>
</dbReference>
<dbReference type="GO" id="GO:0003677">
    <property type="term" value="F:DNA binding"/>
    <property type="evidence" value="ECO:0007669"/>
    <property type="project" value="UniProtKB-KW"/>
</dbReference>
<dbReference type="Proteomes" id="UP000054166">
    <property type="component" value="Unassembled WGS sequence"/>
</dbReference>
<evidence type="ECO:0000256" key="4">
    <source>
        <dbReference type="ARBA" id="ARBA00034617"/>
    </source>
</evidence>
<organism evidence="7 8">
    <name type="scientific">Piloderma croceum (strain F 1598)</name>
    <dbReference type="NCBI Taxonomy" id="765440"/>
    <lineage>
        <taxon>Eukaryota</taxon>
        <taxon>Fungi</taxon>
        <taxon>Dikarya</taxon>
        <taxon>Basidiomycota</taxon>
        <taxon>Agaricomycotina</taxon>
        <taxon>Agaricomycetes</taxon>
        <taxon>Agaricomycetidae</taxon>
        <taxon>Atheliales</taxon>
        <taxon>Atheliaceae</taxon>
        <taxon>Piloderma</taxon>
    </lineage>
</organism>